<evidence type="ECO:0000313" key="2">
    <source>
        <dbReference type="EMBL" id="CAG8439732.1"/>
    </source>
</evidence>
<proteinExistence type="predicted"/>
<dbReference type="Pfam" id="PF13401">
    <property type="entry name" value="AAA_22"/>
    <property type="match status" value="1"/>
</dbReference>
<dbReference type="EMBL" id="CAJVPV010000042">
    <property type="protein sequence ID" value="CAG8439732.1"/>
    <property type="molecule type" value="Genomic_DNA"/>
</dbReference>
<accession>A0A9N8V9P5</accession>
<dbReference type="AlphaFoldDB" id="A0A9N8V9P5"/>
<evidence type="ECO:0000313" key="3">
    <source>
        <dbReference type="Proteomes" id="UP000789342"/>
    </source>
</evidence>
<organism evidence="2 3">
    <name type="scientific">Acaulospora morrowiae</name>
    <dbReference type="NCBI Taxonomy" id="94023"/>
    <lineage>
        <taxon>Eukaryota</taxon>
        <taxon>Fungi</taxon>
        <taxon>Fungi incertae sedis</taxon>
        <taxon>Mucoromycota</taxon>
        <taxon>Glomeromycotina</taxon>
        <taxon>Glomeromycetes</taxon>
        <taxon>Diversisporales</taxon>
        <taxon>Acaulosporaceae</taxon>
        <taxon>Acaulospora</taxon>
    </lineage>
</organism>
<sequence length="745" mass="85731">MDARDYSLDPFDFGVKYIKDHPEVTGKEARAEYEKYKDFYATYHQDHPGATTDCYVEYLQTFGKQERGSWALLVGAELRRRDITRFVAVMEVAVPQRIVRMHYDMHWSWDIEQSRNKGWEQWGKNSSNAVVACILCLVFCLSTCQQTVRELTKYLFLHFLLIFNDYLAFFREKTFVTANAASPDINFYIHPTDIVERMAKSLLERKFVLLFGHRQSGKTTIAHSTVSYLQNISQNIQVPGYEQTGFEVYYISFQRGIEFGSTPRFWWSLCATLMAKDNSRFKFEDASHSASSATFLSFFSKRPKSRQKPVMLIIDEASMLYEIKDTPGGIVDQFIGTLRAIKDDITGCCLHSIALVGTESVRDVLISRQVKGRSIYSPYSEEESYQSSRFSQNEVQDLLNQFVSVKKIELDVNEIANDIYELTFGHKGLVGICGNFIENTLLKCSRTVSFQDWNKNATKLRTFVWGKPTYDSIMRALTVLTSAQRNTLGNVLRYGYDVVRMNDEIMFLLAEGMCVRIGESFDAIIIQCGAPILSSMMLSRICGPAFAIPEPPQETNKLDIDWLLRHTIENLSVQHIFAKQTRNVTSASSEYPFQAEFVTVIKNLLGSAYPDLLYRVLPEVKERYDNGNRRRRLDILMCDTNLPRYGFELVVAADQANFDKHMDNADEYGELHNCKMYLINLCTREDLTNYFGKTWIQERVTPVHVLYELEGKASLIYKHQTISVLITSATWSVIFDDTPVNSLEW</sequence>
<dbReference type="SUPFAM" id="SSF52540">
    <property type="entry name" value="P-loop containing nucleoside triphosphate hydrolases"/>
    <property type="match status" value="1"/>
</dbReference>
<evidence type="ECO:0000259" key="1">
    <source>
        <dbReference type="Pfam" id="PF13401"/>
    </source>
</evidence>
<dbReference type="InterPro" id="IPR049945">
    <property type="entry name" value="AAA_22"/>
</dbReference>
<dbReference type="Gene3D" id="3.40.50.300">
    <property type="entry name" value="P-loop containing nucleotide triphosphate hydrolases"/>
    <property type="match status" value="1"/>
</dbReference>
<comment type="caution">
    <text evidence="2">The sequence shown here is derived from an EMBL/GenBank/DDBJ whole genome shotgun (WGS) entry which is preliminary data.</text>
</comment>
<feature type="domain" description="ORC1/DEAH AAA+ ATPase" evidence="1">
    <location>
        <begin position="205"/>
        <end position="365"/>
    </location>
</feature>
<dbReference type="InterPro" id="IPR027417">
    <property type="entry name" value="P-loop_NTPase"/>
</dbReference>
<dbReference type="Proteomes" id="UP000789342">
    <property type="component" value="Unassembled WGS sequence"/>
</dbReference>
<dbReference type="OrthoDB" id="2408703at2759"/>
<reference evidence="2" key="1">
    <citation type="submission" date="2021-06" db="EMBL/GenBank/DDBJ databases">
        <authorList>
            <person name="Kallberg Y."/>
            <person name="Tangrot J."/>
            <person name="Rosling A."/>
        </authorList>
    </citation>
    <scope>NUCLEOTIDE SEQUENCE</scope>
    <source>
        <strain evidence="2">CL551</strain>
    </source>
</reference>
<dbReference type="GO" id="GO:0016887">
    <property type="term" value="F:ATP hydrolysis activity"/>
    <property type="evidence" value="ECO:0007669"/>
    <property type="project" value="InterPro"/>
</dbReference>
<keyword evidence="3" id="KW-1185">Reference proteome</keyword>
<protein>
    <submittedName>
        <fullName evidence="2">13714_t:CDS:1</fullName>
    </submittedName>
</protein>
<name>A0A9N8V9P5_9GLOM</name>
<gene>
    <name evidence="2" type="ORF">AMORRO_LOCUS186</name>
</gene>